<dbReference type="Gene3D" id="3.90.79.10">
    <property type="entry name" value="Nucleoside Triphosphate Pyrophosphohydrolase"/>
    <property type="match status" value="1"/>
</dbReference>
<dbReference type="InterPro" id="IPR015797">
    <property type="entry name" value="NUDIX_hydrolase-like_dom_sf"/>
</dbReference>
<dbReference type="Proteomes" id="UP000631114">
    <property type="component" value="Unassembled WGS sequence"/>
</dbReference>
<dbReference type="PANTHER" id="PTHR31835:SF1">
    <property type="entry name" value="URIDINE DIPHOSPHATE GLUCOSE PYROPHOSPHATASE NUDT22"/>
    <property type="match status" value="1"/>
</dbReference>
<keyword evidence="3" id="KW-0378">Hydrolase</keyword>
<sequence>MEKPEEMEAAVSRPYSYTLLLKCPVGLSPSQASSLYLVSVDFSPSYDRNPHPDVNLEDSISQTWNRRIEETPSLFNGTKFRYGGYALHNPDGTSQKSQLCLRLGLTDYRTFMGTNLSKEWERFLIHSEDDPIRCQHTSSPLGNGAVVETADSKIIVLKRSDNVGEFPGHFVFPGGHPEPQEIGISAHRYDQDLTDSEQLNRKNDPIFIGISRRELNVRPTAFFFLKCGLESNEIQQLYSNAQDSYESVQLYSVSRSELEKLATKMPGCHQGGWALYELMVEGHVTE</sequence>
<accession>A0A835HAY6</accession>
<reference evidence="5 6" key="1">
    <citation type="submission" date="2020-10" db="EMBL/GenBank/DDBJ databases">
        <title>The Coptis chinensis genome and diversification of protoberbering-type alkaloids.</title>
        <authorList>
            <person name="Wang B."/>
            <person name="Shu S."/>
            <person name="Song C."/>
            <person name="Liu Y."/>
        </authorList>
    </citation>
    <scope>NUCLEOTIDE SEQUENCE [LARGE SCALE GENOMIC DNA]</scope>
    <source>
        <strain evidence="5">HL-2020</strain>
        <tissue evidence="5">Leaf</tissue>
    </source>
</reference>
<dbReference type="InterPro" id="IPR055295">
    <property type="entry name" value="NUDT22/NUDT9-like"/>
</dbReference>
<organism evidence="5 6">
    <name type="scientific">Coptis chinensis</name>
    <dbReference type="NCBI Taxonomy" id="261450"/>
    <lineage>
        <taxon>Eukaryota</taxon>
        <taxon>Viridiplantae</taxon>
        <taxon>Streptophyta</taxon>
        <taxon>Embryophyta</taxon>
        <taxon>Tracheophyta</taxon>
        <taxon>Spermatophyta</taxon>
        <taxon>Magnoliopsida</taxon>
        <taxon>Ranunculales</taxon>
        <taxon>Ranunculaceae</taxon>
        <taxon>Coptidoideae</taxon>
        <taxon>Coptis</taxon>
    </lineage>
</organism>
<evidence type="ECO:0000313" key="6">
    <source>
        <dbReference type="Proteomes" id="UP000631114"/>
    </source>
</evidence>
<keyword evidence="4" id="KW-0460">Magnesium</keyword>
<proteinExistence type="predicted"/>
<evidence type="ECO:0000256" key="2">
    <source>
        <dbReference type="ARBA" id="ARBA00022723"/>
    </source>
</evidence>
<dbReference type="AlphaFoldDB" id="A0A835HAY6"/>
<evidence type="ECO:0008006" key="7">
    <source>
        <dbReference type="Google" id="ProtNLM"/>
    </source>
</evidence>
<protein>
    <recommendedName>
        <fullName evidence="7">Nudix hydrolase 9</fullName>
    </recommendedName>
</protein>
<keyword evidence="6" id="KW-1185">Reference proteome</keyword>
<dbReference type="GO" id="GO:0046872">
    <property type="term" value="F:metal ion binding"/>
    <property type="evidence" value="ECO:0007669"/>
    <property type="project" value="UniProtKB-KW"/>
</dbReference>
<evidence type="ECO:0000256" key="1">
    <source>
        <dbReference type="ARBA" id="ARBA00001946"/>
    </source>
</evidence>
<dbReference type="PANTHER" id="PTHR31835">
    <property type="entry name" value="URIDINE DIPHOSPHATE GLUCOSE PYROPHOSPHATASE"/>
    <property type="match status" value="1"/>
</dbReference>
<evidence type="ECO:0000313" key="5">
    <source>
        <dbReference type="EMBL" id="KAF9595971.1"/>
    </source>
</evidence>
<evidence type="ECO:0000256" key="4">
    <source>
        <dbReference type="ARBA" id="ARBA00022842"/>
    </source>
</evidence>
<dbReference type="SUPFAM" id="SSF55811">
    <property type="entry name" value="Nudix"/>
    <property type="match status" value="1"/>
</dbReference>
<keyword evidence="2" id="KW-0479">Metal-binding</keyword>
<dbReference type="OrthoDB" id="242473at2759"/>
<dbReference type="GO" id="GO:0052751">
    <property type="term" value="F:GDP-mannose hydrolase activity"/>
    <property type="evidence" value="ECO:0007669"/>
    <property type="project" value="TreeGrafter"/>
</dbReference>
<dbReference type="EMBL" id="JADFTS010000007">
    <property type="protein sequence ID" value="KAF9595971.1"/>
    <property type="molecule type" value="Genomic_DNA"/>
</dbReference>
<gene>
    <name evidence="5" type="ORF">IFM89_006717</name>
</gene>
<comment type="caution">
    <text evidence="5">The sequence shown here is derived from an EMBL/GenBank/DDBJ whole genome shotgun (WGS) entry which is preliminary data.</text>
</comment>
<comment type="cofactor">
    <cofactor evidence="1">
        <name>Mg(2+)</name>
        <dbReference type="ChEBI" id="CHEBI:18420"/>
    </cofactor>
</comment>
<name>A0A835HAY6_9MAGN</name>
<evidence type="ECO:0000256" key="3">
    <source>
        <dbReference type="ARBA" id="ARBA00022801"/>
    </source>
</evidence>